<dbReference type="CDD" id="cd16018">
    <property type="entry name" value="Enpp"/>
    <property type="match status" value="1"/>
</dbReference>
<reference evidence="1 2" key="1">
    <citation type="submission" date="2017-06" db="EMBL/GenBank/DDBJ databases">
        <authorList>
            <person name="Kim H.J."/>
            <person name="Triplett B.A."/>
        </authorList>
    </citation>
    <scope>NUCLEOTIDE SEQUENCE [LARGE SCALE GENOMIC DNA]</scope>
    <source>
        <strain evidence="1 2">DSM 18704</strain>
    </source>
</reference>
<organism evidence="1 2">
    <name type="scientific">Granulicella rosea</name>
    <dbReference type="NCBI Taxonomy" id="474952"/>
    <lineage>
        <taxon>Bacteria</taxon>
        <taxon>Pseudomonadati</taxon>
        <taxon>Acidobacteriota</taxon>
        <taxon>Terriglobia</taxon>
        <taxon>Terriglobales</taxon>
        <taxon>Acidobacteriaceae</taxon>
        <taxon>Granulicella</taxon>
    </lineage>
</organism>
<dbReference type="RefSeq" id="WP_089406355.1">
    <property type="nucleotide sequence ID" value="NZ_FZOU01000001.1"/>
</dbReference>
<dbReference type="SUPFAM" id="SSF53649">
    <property type="entry name" value="Alkaline phosphatase-like"/>
    <property type="match status" value="1"/>
</dbReference>
<protein>
    <submittedName>
        <fullName evidence="1">Predicted pyrophosphatase or phosphodiesterase, AlkP superfamily</fullName>
    </submittedName>
</protein>
<name>A0A239CM33_9BACT</name>
<dbReference type="Gene3D" id="3.40.720.10">
    <property type="entry name" value="Alkaline Phosphatase, subunit A"/>
    <property type="match status" value="1"/>
</dbReference>
<gene>
    <name evidence="1" type="ORF">SAMN05421770_1012</name>
</gene>
<proteinExistence type="predicted"/>
<dbReference type="PANTHER" id="PTHR10151:SF120">
    <property type="entry name" value="BIS(5'-ADENOSYL)-TRIPHOSPHATASE"/>
    <property type="match status" value="1"/>
</dbReference>
<evidence type="ECO:0000313" key="1">
    <source>
        <dbReference type="EMBL" id="SNS21197.1"/>
    </source>
</evidence>
<dbReference type="EMBL" id="FZOU01000001">
    <property type="protein sequence ID" value="SNS21197.1"/>
    <property type="molecule type" value="Genomic_DNA"/>
</dbReference>
<sequence>MGLRARWVVLLLLALCCGRAEARRRVVVISIDGLRGTTLADLPQRHLKTPNLLEFVAGGAVADGLVGVFPTVTYPSHTTLVTGVSPDRHGIRSNLEFDPEHTGRDAWFWYAEQMHAPALWDVARAAGLRTGAVSWPVTVGAAIDANFPEYREWESEDDLRLYRGLCTPGLAAEFERSAGPLTLDDADELLGVNDDTRAKMAAFLIETRKPDLMLVHFLDMDHQQHAHGPDSAEAYRALEHIDGLIGQIRAAVSASFGDSDEVDFVVVSDHGFLAVDKAFQPAAVLAGLGLGAPAGHPDRWRVAVFDSGSSFGLIVHDPKDTAAVALATNAFKRIATASGIAKIYTGAELAATGGYGNTFLAATMQPGFMVGRKTAGPRVTSTGGARGMHGNAPGDARLDAAFVAFGRSVPAKRLGRKRLVDVAPTVAALLGFGMPEVEGANLLEK</sequence>
<dbReference type="Pfam" id="PF01663">
    <property type="entry name" value="Phosphodiest"/>
    <property type="match status" value="1"/>
</dbReference>
<dbReference type="InterPro" id="IPR017850">
    <property type="entry name" value="Alkaline_phosphatase_core_sf"/>
</dbReference>
<dbReference type="OrthoDB" id="9779418at2"/>
<keyword evidence="2" id="KW-1185">Reference proteome</keyword>
<dbReference type="AlphaFoldDB" id="A0A239CM33"/>
<evidence type="ECO:0000313" key="2">
    <source>
        <dbReference type="Proteomes" id="UP000198356"/>
    </source>
</evidence>
<dbReference type="PANTHER" id="PTHR10151">
    <property type="entry name" value="ECTONUCLEOTIDE PYROPHOSPHATASE/PHOSPHODIESTERASE"/>
    <property type="match status" value="1"/>
</dbReference>
<dbReference type="InterPro" id="IPR002591">
    <property type="entry name" value="Phosphodiest/P_Trfase"/>
</dbReference>
<dbReference type="Proteomes" id="UP000198356">
    <property type="component" value="Unassembled WGS sequence"/>
</dbReference>
<dbReference type="GO" id="GO:0016787">
    <property type="term" value="F:hydrolase activity"/>
    <property type="evidence" value="ECO:0007669"/>
    <property type="project" value="UniProtKB-ARBA"/>
</dbReference>
<accession>A0A239CM33</accession>